<dbReference type="Gene3D" id="3.40.50.1820">
    <property type="entry name" value="alpha/beta hydrolase"/>
    <property type="match status" value="1"/>
</dbReference>
<dbReference type="EMBL" id="JABBNU010000010">
    <property type="protein sequence ID" value="NMM49917.1"/>
    <property type="molecule type" value="Genomic_DNA"/>
</dbReference>
<keyword evidence="4" id="KW-1185">Reference proteome</keyword>
<dbReference type="GO" id="GO:0016788">
    <property type="term" value="F:hydrolase activity, acting on ester bonds"/>
    <property type="evidence" value="ECO:0007669"/>
    <property type="project" value="TreeGrafter"/>
</dbReference>
<dbReference type="SUPFAM" id="SSF53474">
    <property type="entry name" value="alpha/beta-Hydrolases"/>
    <property type="match status" value="1"/>
</dbReference>
<organism evidence="3 4">
    <name type="scientific">Marinigracilibium pacificum</name>
    <dbReference type="NCBI Taxonomy" id="2729599"/>
    <lineage>
        <taxon>Bacteria</taxon>
        <taxon>Pseudomonadati</taxon>
        <taxon>Bacteroidota</taxon>
        <taxon>Cytophagia</taxon>
        <taxon>Cytophagales</taxon>
        <taxon>Flammeovirgaceae</taxon>
        <taxon>Marinigracilibium</taxon>
    </lineage>
</organism>
<sequence>MIIHNSIFIILFFFSLNAIGQEIATVKSEVIHSEILNQDREILIYLPFGYNENTYSHYDVIYVFDAQNRELFDYVHSVPGFLNNTGRSFIVVSITSSYYEETDYARNHDMLPPPRYTEPSEFYGGYSGNADNFISFVEKEVINHIESKYRTLGNRLAIGHSLSASLILYSLISKTGLFDDFIAVSPNLAYDKERLAEDLINFNYSKLQSPTFIYTSQANEGINYWKEWKPAFEKVSTFLSDSSRKNIIYYHKSFPDNNHWNTYISSINEGLRLYLDFYSKNYISRLSNETIPLTIQVTVPNKEDSVYITGNQESLANWTPGQILLSHKSDLVREITVKVKIPVEFKITRNKDWMTEAYIRGNEFMGNISIIDKNINTIKLEVLDWNDLME</sequence>
<evidence type="ECO:0000256" key="2">
    <source>
        <dbReference type="ARBA" id="ARBA00022801"/>
    </source>
</evidence>
<comment type="caution">
    <text evidence="3">The sequence shown here is derived from an EMBL/GenBank/DDBJ whole genome shotgun (WGS) entry which is preliminary data.</text>
</comment>
<proteinExistence type="inferred from homology"/>
<protein>
    <submittedName>
        <fullName evidence="3">Esterase</fullName>
    </submittedName>
</protein>
<dbReference type="Pfam" id="PF00756">
    <property type="entry name" value="Esterase"/>
    <property type="match status" value="1"/>
</dbReference>
<evidence type="ECO:0000313" key="4">
    <source>
        <dbReference type="Proteomes" id="UP000559010"/>
    </source>
</evidence>
<gene>
    <name evidence="3" type="ORF">HH304_16035</name>
</gene>
<evidence type="ECO:0000256" key="1">
    <source>
        <dbReference type="ARBA" id="ARBA00005622"/>
    </source>
</evidence>
<keyword evidence="2" id="KW-0378">Hydrolase</keyword>
<dbReference type="InterPro" id="IPR052558">
    <property type="entry name" value="Siderophore_Hydrolase_D"/>
</dbReference>
<evidence type="ECO:0000313" key="3">
    <source>
        <dbReference type="EMBL" id="NMM49917.1"/>
    </source>
</evidence>
<reference evidence="3 4" key="1">
    <citation type="submission" date="2020-04" db="EMBL/GenBank/DDBJ databases">
        <title>Flammeovirgaceae bacterium KN852 isolated from deep sea.</title>
        <authorList>
            <person name="Zhang D.-C."/>
        </authorList>
    </citation>
    <scope>NUCLEOTIDE SEQUENCE [LARGE SCALE GENOMIC DNA]</scope>
    <source>
        <strain evidence="3 4">KN852</strain>
    </source>
</reference>
<dbReference type="AlphaFoldDB" id="A0A848J044"/>
<accession>A0A848J044</accession>
<comment type="similarity">
    <text evidence="1">Belongs to the esterase D family.</text>
</comment>
<dbReference type="PANTHER" id="PTHR40841:SF2">
    <property type="entry name" value="SIDEROPHORE-DEGRADING ESTERASE (EUROFUNG)"/>
    <property type="match status" value="1"/>
</dbReference>
<name>A0A848J044_9BACT</name>
<dbReference type="InterPro" id="IPR029058">
    <property type="entry name" value="AB_hydrolase_fold"/>
</dbReference>
<dbReference type="InterPro" id="IPR000801">
    <property type="entry name" value="Esterase-like"/>
</dbReference>
<dbReference type="PANTHER" id="PTHR40841">
    <property type="entry name" value="SIDEROPHORE TRIACETYLFUSARININE C ESTERASE"/>
    <property type="match status" value="1"/>
</dbReference>
<dbReference type="Proteomes" id="UP000559010">
    <property type="component" value="Unassembled WGS sequence"/>
</dbReference>
<dbReference type="RefSeq" id="WP_169683500.1">
    <property type="nucleotide sequence ID" value="NZ_JABBNU010000010.1"/>
</dbReference>